<comment type="caution">
    <text evidence="5">The sequence shown here is derived from an EMBL/GenBank/DDBJ whole genome shotgun (WGS) entry which is preliminary data.</text>
</comment>
<dbReference type="PIRSF" id="PIRSF037016">
    <property type="entry name" value="Pseudouridin_synth_euk_prd"/>
    <property type="match status" value="1"/>
</dbReference>
<sequence length="742" mass="81854">MDVSDLIEPPQKRLKTENVSNAADVVRRATVAAPPPQVDADDYLSRELEVGISEFVSTDNEGFTGVLKRRYTDFLVNEILPSGKVLHLQSTVSPTNEEDSDNPVPAQKEPVEEKPNEPETPMEGSPAPVELELSEEDKALLESFFGTQNVHKILSLHKRAMANPKMKPSDLGRLNTVVVTDRSKRIQIHQAIRRIFSSQLESSTDSDGTMVISVASNRNKRNNQGGGGRGGGRERVPVNWDELGGPYLHFTIYKENKDTMEVISFIARQLKMNPKGFQFAGTKDRRGVTVQRACALRVHADRLAQLNKTLRNAVVGDFEYRPHGLELGDLCGNEFVVTLRECDIPGIDIHNREAAAAKASDIANSAFRNLHQRGYFNYYGLQRFGTFATRTDMVGVKILQDDFKGACDAILDYSPHVLAAAQAGETSTVNISSDDKARAEAIQIFRTTGSASDALEKMPRKFSAETNIIRHLGRSKNDHLGALQTTPRNLRLMYVHAYQSLVWNFAVGERWRLYGDRVVEGDLVLVHEHRDKDGSTPSTSTAPTGAAGEEGAVTVDADGEIIVAPQESDSSYAAEDSFTRARALTADEATSGKYTIFDIVLPLPGFDVLYPPNEMTDFYKSFMGSPRGGGLDPFNMRRKWKDASLSGSYRKILSQMGRDFSVNVKLYSKDDEQFVQTDLEALSAKPGEGGRSSEERESGGPADKVAVILKFQLGSSQYATMALRELMRGKVKAYQPDFGGGR</sequence>
<gene>
    <name evidence="5" type="ORF">BJX67DRAFT_376660</name>
</gene>
<dbReference type="InterPro" id="IPR042214">
    <property type="entry name" value="TruD_catalytic"/>
</dbReference>
<keyword evidence="6" id="KW-1185">Reference proteome</keyword>
<dbReference type="RefSeq" id="XP_070890773.1">
    <property type="nucleotide sequence ID" value="XM_071031924.1"/>
</dbReference>
<dbReference type="NCBIfam" id="TIGR00094">
    <property type="entry name" value="tRNA_TruD_broad"/>
    <property type="match status" value="1"/>
</dbReference>
<keyword evidence="2" id="KW-0413">Isomerase</keyword>
<evidence type="ECO:0000256" key="2">
    <source>
        <dbReference type="ARBA" id="ARBA00023235"/>
    </source>
</evidence>
<dbReference type="PROSITE" id="PS50984">
    <property type="entry name" value="TRUD"/>
    <property type="match status" value="1"/>
</dbReference>
<feature type="domain" description="TRUD" evidence="4">
    <location>
        <begin position="374"/>
        <end position="655"/>
    </location>
</feature>
<name>A0ABR4M5D2_9EURO</name>
<dbReference type="InterPro" id="IPR001656">
    <property type="entry name" value="PsdUridine_synth_TruD"/>
</dbReference>
<feature type="region of interest" description="Disordered" evidence="3">
    <location>
        <begin position="216"/>
        <end position="236"/>
    </location>
</feature>
<dbReference type="EMBL" id="JBFXLQ010000002">
    <property type="protein sequence ID" value="KAL2871794.1"/>
    <property type="molecule type" value="Genomic_DNA"/>
</dbReference>
<dbReference type="InterPro" id="IPR020103">
    <property type="entry name" value="PsdUridine_synth_cat_dom_sf"/>
</dbReference>
<evidence type="ECO:0000313" key="5">
    <source>
        <dbReference type="EMBL" id="KAL2871794.1"/>
    </source>
</evidence>
<comment type="similarity">
    <text evidence="1">Belongs to the pseudouridine synthase TruD family.</text>
</comment>
<evidence type="ECO:0000313" key="6">
    <source>
        <dbReference type="Proteomes" id="UP001610432"/>
    </source>
</evidence>
<dbReference type="PANTHER" id="PTHR13326">
    <property type="entry name" value="TRNA PSEUDOURIDINE SYNTHASE D"/>
    <property type="match status" value="1"/>
</dbReference>
<reference evidence="5 6" key="1">
    <citation type="submission" date="2024-07" db="EMBL/GenBank/DDBJ databases">
        <title>Section-level genome sequencing and comparative genomics of Aspergillus sections Usti and Cavernicolus.</title>
        <authorList>
            <consortium name="Lawrence Berkeley National Laboratory"/>
            <person name="Nybo J.L."/>
            <person name="Vesth T.C."/>
            <person name="Theobald S."/>
            <person name="Frisvad J.C."/>
            <person name="Larsen T.O."/>
            <person name="Kjaerboelling I."/>
            <person name="Rothschild-Mancinelli K."/>
            <person name="Lyhne E.K."/>
            <person name="Kogle M.E."/>
            <person name="Barry K."/>
            <person name="Clum A."/>
            <person name="Na H."/>
            <person name="Ledsgaard L."/>
            <person name="Lin J."/>
            <person name="Lipzen A."/>
            <person name="Kuo A."/>
            <person name="Riley R."/>
            <person name="Mondo S."/>
            <person name="Labutti K."/>
            <person name="Haridas S."/>
            <person name="Pangalinan J."/>
            <person name="Salamov A.A."/>
            <person name="Simmons B.A."/>
            <person name="Magnuson J.K."/>
            <person name="Chen J."/>
            <person name="Drula E."/>
            <person name="Henrissat B."/>
            <person name="Wiebenga A."/>
            <person name="Lubbers R.J."/>
            <person name="Gomes A.C."/>
            <person name="Macurrencykelacurrency M.R."/>
            <person name="Stajich J."/>
            <person name="Grigoriev I.V."/>
            <person name="Mortensen U.H."/>
            <person name="De Vries R.P."/>
            <person name="Baker S.E."/>
            <person name="Andersen M.R."/>
        </authorList>
    </citation>
    <scope>NUCLEOTIDE SEQUENCE [LARGE SCALE GENOMIC DNA]</scope>
    <source>
        <strain evidence="5 6">CBS 449.75</strain>
    </source>
</reference>
<dbReference type="Gene3D" id="3.30.2350.20">
    <property type="entry name" value="TruD, catalytic domain"/>
    <property type="match status" value="2"/>
</dbReference>
<organism evidence="5 6">
    <name type="scientific">Aspergillus lucknowensis</name>
    <dbReference type="NCBI Taxonomy" id="176173"/>
    <lineage>
        <taxon>Eukaryota</taxon>
        <taxon>Fungi</taxon>
        <taxon>Dikarya</taxon>
        <taxon>Ascomycota</taxon>
        <taxon>Pezizomycotina</taxon>
        <taxon>Eurotiomycetes</taxon>
        <taxon>Eurotiomycetidae</taxon>
        <taxon>Eurotiales</taxon>
        <taxon>Aspergillaceae</taxon>
        <taxon>Aspergillus</taxon>
        <taxon>Aspergillus subgen. Nidulantes</taxon>
    </lineage>
</organism>
<dbReference type="Pfam" id="PF01142">
    <property type="entry name" value="TruD"/>
    <property type="match status" value="1"/>
</dbReference>
<dbReference type="SUPFAM" id="SSF55120">
    <property type="entry name" value="Pseudouridine synthase"/>
    <property type="match status" value="1"/>
</dbReference>
<dbReference type="InterPro" id="IPR011760">
    <property type="entry name" value="PsdUridine_synth_TruD_insert"/>
</dbReference>
<dbReference type="CDD" id="cd02576">
    <property type="entry name" value="PseudoU_synth_ScPUS7"/>
    <property type="match status" value="1"/>
</dbReference>
<proteinExistence type="inferred from homology"/>
<feature type="region of interest" description="Disordered" evidence="3">
    <location>
        <begin position="90"/>
        <end position="128"/>
    </location>
</feature>
<evidence type="ECO:0000256" key="1">
    <source>
        <dbReference type="ARBA" id="ARBA00007953"/>
    </source>
</evidence>
<dbReference type="GeneID" id="98146996"/>
<evidence type="ECO:0000256" key="3">
    <source>
        <dbReference type="SAM" id="MobiDB-lite"/>
    </source>
</evidence>
<accession>A0ABR4M5D2</accession>
<evidence type="ECO:0000259" key="4">
    <source>
        <dbReference type="PROSITE" id="PS50984"/>
    </source>
</evidence>
<dbReference type="PANTHER" id="PTHR13326:SF21">
    <property type="entry name" value="PSEUDOURIDYLATE SYNTHASE PUS7L"/>
    <property type="match status" value="1"/>
</dbReference>
<protein>
    <submittedName>
        <fullName evidence="5">Pseudouridine synthase</fullName>
    </submittedName>
</protein>
<dbReference type="Proteomes" id="UP001610432">
    <property type="component" value="Unassembled WGS sequence"/>
</dbReference>